<evidence type="ECO:0000256" key="3">
    <source>
        <dbReference type="ARBA" id="ARBA00022989"/>
    </source>
</evidence>
<evidence type="ECO:0000256" key="4">
    <source>
        <dbReference type="ARBA" id="ARBA00023136"/>
    </source>
</evidence>
<dbReference type="Gene3D" id="1.10.287.950">
    <property type="entry name" value="Methyl-accepting chemotaxis protein"/>
    <property type="match status" value="1"/>
</dbReference>
<keyword evidence="8" id="KW-1185">Reference proteome</keyword>
<evidence type="ECO:0000256" key="2">
    <source>
        <dbReference type="ARBA" id="ARBA00022692"/>
    </source>
</evidence>
<name>A0A4Q9V0C9_9ACTO</name>
<keyword evidence="2 5" id="KW-0812">Transmembrane</keyword>
<dbReference type="NCBIfam" id="TIGR03057">
    <property type="entry name" value="xxxLxxG_by_4"/>
    <property type="match status" value="8"/>
</dbReference>
<sequence>MFAWNSHGTELKRFLRLPLTRAAIVAILLIPLLYGAMYVWAFWDPTERLRDLPVAVVNNDIAATTADGKTVHIGDDVVANLQEEQPLDITVTNDDDAKRGIESGKYYFMMKIPKDFSSDIVSLGTQNPDQAKIDVVYNDANSFLGSILGQNAMKELRTRLTATVNEEVSSKMLNGLSQAHDGLNQAHDGAAQLSAGTQQLGEGNGRLADGAHELNSGAIRLATGASQLASGATQLKNGIDAAYDGSLAVSVGTGKIAGGANLLAQGSQQLTNGITSAGAGSAALHNGTTQLLGKVTLLANGVKQLYYGVHGVPGDPSNPGLQPSLTQASAGAQQLAAGAKTLADGLSAMQTNSLDTLIAALENGDPLTKQIAEAKFRAAIAQTTQGAQQLSDGLNGTSQTPGLAPSLAAMSSAVDTKLVPGVDQLYAGTNSTTGENLVTAVSKLDAGAGALNNGLVQLQGGSQTLTQKLGELSSGAQTLNQGTVQLSSGLDKLSSGAQRAEDAAGQLAQGSEKLRDGSATLADGATQLADGSKQAADGAGELANKLAEGAGKLPAASSDVIKVQASTISQPIALESHNNNPADSWGEGFAPFFMSLALWVGSLITWLLLRPLPSRLMLTSASSWRIVASVLQPALALLTGQVLIMLGVMHWAVGVDYTHCLGTIAFSMLVGVTFMTMQHAIQAVFGAAPGKLIAIVLLMLQLASAGGTYPADVTPRFFQDVHSWMPMTYAVEGLRETITGGVETRLVVAIVVLGLVTVASIATSIIATSRRRVWNVSTLHPALAL</sequence>
<dbReference type="InterPro" id="IPR023908">
    <property type="entry name" value="xxxLxxG_rpt"/>
</dbReference>
<gene>
    <name evidence="7" type="ORF">EZJ44_04145</name>
</gene>
<comment type="caution">
    <text evidence="7">The sequence shown here is derived from an EMBL/GenBank/DDBJ whole genome shotgun (WGS) entry which is preliminary data.</text>
</comment>
<dbReference type="NCBIfam" id="TIGR03062">
    <property type="entry name" value="pip_yhgE_Cterm"/>
    <property type="match status" value="1"/>
</dbReference>
<evidence type="ECO:0000256" key="1">
    <source>
        <dbReference type="ARBA" id="ARBA00004141"/>
    </source>
</evidence>
<evidence type="ECO:0000313" key="7">
    <source>
        <dbReference type="EMBL" id="TBW22036.1"/>
    </source>
</evidence>
<evidence type="ECO:0000313" key="8">
    <source>
        <dbReference type="Proteomes" id="UP000293036"/>
    </source>
</evidence>
<feature type="domain" description="ABC-2 type transporter transmembrane" evidence="6">
    <location>
        <begin position="24"/>
        <end position="161"/>
    </location>
</feature>
<dbReference type="RefSeq" id="WP_131280517.1">
    <property type="nucleotide sequence ID" value="NZ_JBHSLR010000009.1"/>
</dbReference>
<dbReference type="InterPro" id="IPR051328">
    <property type="entry name" value="T7SS_ABC-Transporter"/>
</dbReference>
<dbReference type="GO" id="GO:0140359">
    <property type="term" value="F:ABC-type transporter activity"/>
    <property type="evidence" value="ECO:0007669"/>
    <property type="project" value="InterPro"/>
</dbReference>
<comment type="subcellular location">
    <subcellularLocation>
        <location evidence="1">Membrane</location>
        <topology evidence="1">Multi-pass membrane protein</topology>
    </subcellularLocation>
</comment>
<dbReference type="InterPro" id="IPR013525">
    <property type="entry name" value="ABC2_TM"/>
</dbReference>
<feature type="transmembrane region" description="Helical" evidence="5">
    <location>
        <begin position="589"/>
        <end position="609"/>
    </location>
</feature>
<evidence type="ECO:0000259" key="6">
    <source>
        <dbReference type="Pfam" id="PF12698"/>
    </source>
</evidence>
<dbReference type="PANTHER" id="PTHR43077:SF5">
    <property type="entry name" value="PHAGE INFECTION PROTEIN"/>
    <property type="match status" value="1"/>
</dbReference>
<dbReference type="Gene3D" id="3.40.1710.10">
    <property type="entry name" value="abc type-2 transporter like domain"/>
    <property type="match status" value="1"/>
</dbReference>
<dbReference type="OrthoDB" id="9811483at2"/>
<feature type="transmembrane region" description="Helical" evidence="5">
    <location>
        <begin position="746"/>
        <end position="767"/>
    </location>
</feature>
<keyword evidence="3 5" id="KW-1133">Transmembrane helix</keyword>
<dbReference type="Proteomes" id="UP000293036">
    <property type="component" value="Unassembled WGS sequence"/>
</dbReference>
<dbReference type="InterPro" id="IPR017501">
    <property type="entry name" value="Phage_infect_YhgE_C"/>
</dbReference>
<feature type="transmembrane region" description="Helical" evidence="5">
    <location>
        <begin position="22"/>
        <end position="43"/>
    </location>
</feature>
<proteinExistence type="predicted"/>
<dbReference type="AlphaFoldDB" id="A0A4Q9V0C9"/>
<accession>A0A4Q9V0C9</accession>
<organism evidence="7 8">
    <name type="scientific">Arcanobacterium bovis</name>
    <dbReference type="NCBI Taxonomy" id="2529275"/>
    <lineage>
        <taxon>Bacteria</taxon>
        <taxon>Bacillati</taxon>
        <taxon>Actinomycetota</taxon>
        <taxon>Actinomycetes</taxon>
        <taxon>Actinomycetales</taxon>
        <taxon>Actinomycetaceae</taxon>
        <taxon>Arcanobacterium</taxon>
    </lineage>
</organism>
<dbReference type="NCBIfam" id="TIGR03061">
    <property type="entry name" value="pip_yhgE_Nterm"/>
    <property type="match status" value="1"/>
</dbReference>
<feature type="transmembrane region" description="Helical" evidence="5">
    <location>
        <begin position="692"/>
        <end position="711"/>
    </location>
</feature>
<evidence type="ECO:0000256" key="5">
    <source>
        <dbReference type="SAM" id="Phobius"/>
    </source>
</evidence>
<dbReference type="EMBL" id="SJDT01000003">
    <property type="protein sequence ID" value="TBW22036.1"/>
    <property type="molecule type" value="Genomic_DNA"/>
</dbReference>
<feature type="transmembrane region" description="Helical" evidence="5">
    <location>
        <begin position="630"/>
        <end position="652"/>
    </location>
</feature>
<dbReference type="GO" id="GO:0016020">
    <property type="term" value="C:membrane"/>
    <property type="evidence" value="ECO:0007669"/>
    <property type="project" value="UniProtKB-SubCell"/>
</dbReference>
<reference evidence="7 8" key="1">
    <citation type="submission" date="2019-02" db="EMBL/GenBank/DDBJ databases">
        <title>Arcanobacterium bovis sp. nov., isolated from the milk of a cow with mastitis.</title>
        <authorList>
            <person name="Sammra O."/>
            <person name="Foster G."/>
            <person name="Hassan A."/>
            <person name="Alssahen M."/>
            <person name="Laemmler C."/>
            <person name="Borowiak M."/>
            <person name="Malorny B."/>
            <person name="Abdulmawjood A."/>
        </authorList>
    </citation>
    <scope>NUCLEOTIDE SEQUENCE [LARGE SCALE GENOMIC DNA]</scope>
    <source>
        <strain evidence="7 8">C605018/01/1</strain>
    </source>
</reference>
<protein>
    <submittedName>
        <fullName evidence="7">YhgE/Pip domain-containing protein</fullName>
    </submittedName>
</protein>
<dbReference type="InterPro" id="IPR017500">
    <property type="entry name" value="Phage_infect_YhgE_N"/>
</dbReference>
<dbReference type="Pfam" id="PF12698">
    <property type="entry name" value="ABC2_membrane_3"/>
    <property type="match status" value="2"/>
</dbReference>
<keyword evidence="4 5" id="KW-0472">Membrane</keyword>
<feature type="domain" description="ABC-2 type transporter transmembrane" evidence="6">
    <location>
        <begin position="562"/>
        <end position="765"/>
    </location>
</feature>
<dbReference type="PANTHER" id="PTHR43077">
    <property type="entry name" value="TRANSPORT PERMEASE YVFS-RELATED"/>
    <property type="match status" value="1"/>
</dbReference>